<feature type="region of interest" description="Disordered" evidence="1">
    <location>
        <begin position="44"/>
        <end position="66"/>
    </location>
</feature>
<organism evidence="2 3">
    <name type="scientific">Globodera rostochiensis</name>
    <name type="common">Golden nematode worm</name>
    <name type="synonym">Heterodera rostochiensis</name>
    <dbReference type="NCBI Taxonomy" id="31243"/>
    <lineage>
        <taxon>Eukaryota</taxon>
        <taxon>Metazoa</taxon>
        <taxon>Ecdysozoa</taxon>
        <taxon>Nematoda</taxon>
        <taxon>Chromadorea</taxon>
        <taxon>Rhabditida</taxon>
        <taxon>Tylenchina</taxon>
        <taxon>Tylenchomorpha</taxon>
        <taxon>Tylenchoidea</taxon>
        <taxon>Heteroderidae</taxon>
        <taxon>Heteroderinae</taxon>
        <taxon>Globodera</taxon>
    </lineage>
</organism>
<accession>A0A914GXK4</accession>
<evidence type="ECO:0000256" key="1">
    <source>
        <dbReference type="SAM" id="MobiDB-lite"/>
    </source>
</evidence>
<evidence type="ECO:0000313" key="3">
    <source>
        <dbReference type="WBParaSite" id="Gr19_v10_g11695.t1"/>
    </source>
</evidence>
<name>A0A914GXK4_GLORO</name>
<dbReference type="AlphaFoldDB" id="A0A914GXK4"/>
<keyword evidence="2" id="KW-1185">Reference proteome</keyword>
<dbReference type="Proteomes" id="UP000887572">
    <property type="component" value="Unplaced"/>
</dbReference>
<protein>
    <submittedName>
        <fullName evidence="3">Secreted protein</fullName>
    </submittedName>
</protein>
<sequence>MMCLSSTRLVVNRWCSWPHLPFLLLMGGEWSKWNCCRNSSSNTRAQEKIKTKQKKNDRKTLSVVGEGDGNHGIKATILPLLSADKHGDTVTGLTYPTRWHQHLLPPQSFDTLREEEAIAV</sequence>
<proteinExistence type="predicted"/>
<dbReference type="WBParaSite" id="Gr19_v10_g11695.t1">
    <property type="protein sequence ID" value="Gr19_v10_g11695.t1"/>
    <property type="gene ID" value="Gr19_v10_g11695"/>
</dbReference>
<reference evidence="3" key="1">
    <citation type="submission" date="2022-11" db="UniProtKB">
        <authorList>
            <consortium name="WormBaseParasite"/>
        </authorList>
    </citation>
    <scope>IDENTIFICATION</scope>
</reference>
<evidence type="ECO:0000313" key="2">
    <source>
        <dbReference type="Proteomes" id="UP000887572"/>
    </source>
</evidence>